<name>A0A7X9E772_UNCKA</name>
<comment type="subcellular location">
    <subcellularLocation>
        <location evidence="1">Secreted</location>
    </subcellularLocation>
</comment>
<reference evidence="5 6" key="1">
    <citation type="journal article" date="2020" name="Biotechnol. Biofuels">
        <title>New insights from the biogas microbiome by comprehensive genome-resolved metagenomics of nearly 1600 species originating from multiple anaerobic digesters.</title>
        <authorList>
            <person name="Campanaro S."/>
            <person name="Treu L."/>
            <person name="Rodriguez-R L.M."/>
            <person name="Kovalovszki A."/>
            <person name="Ziels R.M."/>
            <person name="Maus I."/>
            <person name="Zhu X."/>
            <person name="Kougias P.G."/>
            <person name="Basile A."/>
            <person name="Luo G."/>
            <person name="Schluter A."/>
            <person name="Konstantinidis K.T."/>
            <person name="Angelidaki I."/>
        </authorList>
    </citation>
    <scope>NUCLEOTIDE SEQUENCE [LARGE SCALE GENOMIC DNA]</scope>
    <source>
        <strain evidence="5">AS27yjCOA_202</strain>
    </source>
</reference>
<keyword evidence="3" id="KW-0378">Hydrolase</keyword>
<evidence type="ECO:0000256" key="3">
    <source>
        <dbReference type="ARBA" id="ARBA00022801"/>
    </source>
</evidence>
<dbReference type="NCBIfam" id="TIGR01076">
    <property type="entry name" value="sortase_fam"/>
    <property type="match status" value="1"/>
</dbReference>
<dbReference type="SUPFAM" id="SSF88713">
    <property type="entry name" value="Glycoside hydrolase/deacetylase"/>
    <property type="match status" value="1"/>
</dbReference>
<comment type="caution">
    <text evidence="5">The sequence shown here is derived from an EMBL/GenBank/DDBJ whole genome shotgun (WGS) entry which is preliminary data.</text>
</comment>
<dbReference type="Pfam" id="PF01522">
    <property type="entry name" value="Polysacc_deac_1"/>
    <property type="match status" value="1"/>
</dbReference>
<proteinExistence type="predicted"/>
<dbReference type="SUPFAM" id="SSF63817">
    <property type="entry name" value="Sortase"/>
    <property type="match status" value="1"/>
</dbReference>
<keyword evidence="2" id="KW-0732">Signal</keyword>
<sequence length="422" mass="47387">MLKLKKELFLLLLILLTGCSSLKVKASELSGTSTFKTNIKENNNGKTGYVTFWFDDGYKSTFDNAFPLLKEQGWPGVVAVVSSIDDVSSNFSDVDEPMSLDDIKILNDNGWEISSHSSYHLRPSEITNPEVAEEEVLNSKKALELLGFEIETYTLPYGESGLDFYQSLVMNNYHKWRTLSEGVNTVPSGRKLYSYSFPKDINWENIDKIIDQTKEMGGWLIITLHATTDNPTSSWSHTTSQLEELIKVVDESGLRVITPNQMEDKLLIPSEFNESLVMLKINDIDVSSPLLLVEQSLKSDSKDWGDFSSHLLGPMWLPVRAVGEKGLTLIVGHRQWGPEPKVFANLDKLQIGNEVVISVNNEDKYVFTVSSAQVINPEDLWSFYGSKDEECIKSNKSCLSLITCTPYGTTKQRLIVTATLNE</sequence>
<dbReference type="EMBL" id="JAAZNV010000007">
    <property type="protein sequence ID" value="NMB91689.1"/>
    <property type="molecule type" value="Genomic_DNA"/>
</dbReference>
<dbReference type="Proteomes" id="UP000590542">
    <property type="component" value="Unassembled WGS sequence"/>
</dbReference>
<organism evidence="5 6">
    <name type="scientific">candidate division WWE3 bacterium</name>
    <dbReference type="NCBI Taxonomy" id="2053526"/>
    <lineage>
        <taxon>Bacteria</taxon>
        <taxon>Katanobacteria</taxon>
    </lineage>
</organism>
<evidence type="ECO:0000259" key="4">
    <source>
        <dbReference type="PROSITE" id="PS51677"/>
    </source>
</evidence>
<dbReference type="AlphaFoldDB" id="A0A7X9E772"/>
<dbReference type="PANTHER" id="PTHR34216">
    <property type="match status" value="1"/>
</dbReference>
<dbReference type="GO" id="GO:0005576">
    <property type="term" value="C:extracellular region"/>
    <property type="evidence" value="ECO:0007669"/>
    <property type="project" value="UniProtKB-SubCell"/>
</dbReference>
<dbReference type="InterPro" id="IPR002509">
    <property type="entry name" value="NODB_dom"/>
</dbReference>
<dbReference type="GO" id="GO:0016810">
    <property type="term" value="F:hydrolase activity, acting on carbon-nitrogen (but not peptide) bonds"/>
    <property type="evidence" value="ECO:0007669"/>
    <property type="project" value="InterPro"/>
</dbReference>
<dbReference type="InterPro" id="IPR011330">
    <property type="entry name" value="Glyco_hydro/deAcase_b/a-brl"/>
</dbReference>
<dbReference type="PANTHER" id="PTHR34216:SF3">
    <property type="entry name" value="POLY-BETA-1,6-N-ACETYL-D-GLUCOSAMINE N-DEACETYLASE"/>
    <property type="match status" value="1"/>
</dbReference>
<gene>
    <name evidence="5" type="ORF">GYA37_02470</name>
</gene>
<accession>A0A7X9E772</accession>
<evidence type="ECO:0000313" key="5">
    <source>
        <dbReference type="EMBL" id="NMB91689.1"/>
    </source>
</evidence>
<dbReference type="Pfam" id="PF04203">
    <property type="entry name" value="Sortase"/>
    <property type="match status" value="1"/>
</dbReference>
<protein>
    <submittedName>
        <fullName evidence="5">Sortase</fullName>
    </submittedName>
</protein>
<dbReference type="Gene3D" id="2.40.260.10">
    <property type="entry name" value="Sortase"/>
    <property type="match status" value="1"/>
</dbReference>
<dbReference type="InterPro" id="IPR023365">
    <property type="entry name" value="Sortase_dom-sf"/>
</dbReference>
<dbReference type="InterPro" id="IPR051398">
    <property type="entry name" value="Polysacch_Deacetylase"/>
</dbReference>
<dbReference type="GO" id="GO:0005975">
    <property type="term" value="P:carbohydrate metabolic process"/>
    <property type="evidence" value="ECO:0007669"/>
    <property type="project" value="InterPro"/>
</dbReference>
<evidence type="ECO:0000256" key="1">
    <source>
        <dbReference type="ARBA" id="ARBA00004613"/>
    </source>
</evidence>
<dbReference type="InterPro" id="IPR005754">
    <property type="entry name" value="Sortase"/>
</dbReference>
<evidence type="ECO:0000256" key="2">
    <source>
        <dbReference type="ARBA" id="ARBA00022729"/>
    </source>
</evidence>
<feature type="domain" description="NodB homology" evidence="4">
    <location>
        <begin position="48"/>
        <end position="257"/>
    </location>
</feature>
<dbReference type="CDD" id="cd10970">
    <property type="entry name" value="CE4_DAC_u1_6s"/>
    <property type="match status" value="1"/>
</dbReference>
<dbReference type="Gene3D" id="3.20.20.370">
    <property type="entry name" value="Glycoside hydrolase/deacetylase"/>
    <property type="match status" value="1"/>
</dbReference>
<dbReference type="PROSITE" id="PS51257">
    <property type="entry name" value="PROKAR_LIPOPROTEIN"/>
    <property type="match status" value="1"/>
</dbReference>
<dbReference type="PROSITE" id="PS51677">
    <property type="entry name" value="NODB"/>
    <property type="match status" value="1"/>
</dbReference>
<evidence type="ECO:0000313" key="6">
    <source>
        <dbReference type="Proteomes" id="UP000590542"/>
    </source>
</evidence>